<dbReference type="RefSeq" id="WP_074705450.1">
    <property type="nucleotide sequence ID" value="NZ_FNOP01000005.1"/>
</dbReference>
<proteinExistence type="inferred from homology"/>
<sequence length="309" mass="35407">MFHEKYLRDFLTVCETGNITAAAARLGLSQPALSRIVKMVEKEAGMPLLVREASGVYLTQAGEIYARMVRTMLESYRNGLREIHDIRDSQSGQIRLGLSRISSETLLPVILEQFRTLYPHVELHLTETLIRQLNPLLRQGKLDLALTYFTDDPELEYARLLTDTVYLEAPPFFWQKQPRWKPGTGNCLENVRLLQNQPFILLKPGRGLRYKADQFFREAGIRPRIILETDSVELAHRLAQDNHGFTLIPGLAFRTLHRTERSVFFQVAGHPLDRTLYLVRRKGAYLTRAMEALSTLIRSRVTGTGSMVK</sequence>
<dbReference type="GO" id="GO:0005829">
    <property type="term" value="C:cytosol"/>
    <property type="evidence" value="ECO:0007669"/>
    <property type="project" value="TreeGrafter"/>
</dbReference>
<accession>A0A1H2W5Y9</accession>
<dbReference type="AlphaFoldDB" id="A0A1H2W5Y9"/>
<evidence type="ECO:0000259" key="5">
    <source>
        <dbReference type="PROSITE" id="PS50931"/>
    </source>
</evidence>
<dbReference type="GO" id="GO:0003700">
    <property type="term" value="F:DNA-binding transcription factor activity"/>
    <property type="evidence" value="ECO:0007669"/>
    <property type="project" value="InterPro"/>
</dbReference>
<dbReference type="Pfam" id="PF00126">
    <property type="entry name" value="HTH_1"/>
    <property type="match status" value="1"/>
</dbReference>
<keyword evidence="4" id="KW-0804">Transcription</keyword>
<dbReference type="EMBL" id="FNOP01000005">
    <property type="protein sequence ID" value="SDW76073.1"/>
    <property type="molecule type" value="Genomic_DNA"/>
</dbReference>
<comment type="similarity">
    <text evidence="1">Belongs to the LysR transcriptional regulatory family.</text>
</comment>
<keyword evidence="2" id="KW-0805">Transcription regulation</keyword>
<evidence type="ECO:0000256" key="2">
    <source>
        <dbReference type="ARBA" id="ARBA00023015"/>
    </source>
</evidence>
<dbReference type="PROSITE" id="PS50931">
    <property type="entry name" value="HTH_LYSR"/>
    <property type="match status" value="1"/>
</dbReference>
<dbReference type="PRINTS" id="PR00039">
    <property type="entry name" value="HTHLYSR"/>
</dbReference>
<organism evidence="6 7">
    <name type="scientific">Acidaminococcus fermentans</name>
    <dbReference type="NCBI Taxonomy" id="905"/>
    <lineage>
        <taxon>Bacteria</taxon>
        <taxon>Bacillati</taxon>
        <taxon>Bacillota</taxon>
        <taxon>Negativicutes</taxon>
        <taxon>Acidaminococcales</taxon>
        <taxon>Acidaminococcaceae</taxon>
        <taxon>Acidaminococcus</taxon>
    </lineage>
</organism>
<protein>
    <submittedName>
        <fullName evidence="6">Transcriptional regulator, LysR family</fullName>
    </submittedName>
</protein>
<evidence type="ECO:0000256" key="4">
    <source>
        <dbReference type="ARBA" id="ARBA00023163"/>
    </source>
</evidence>
<dbReference type="SUPFAM" id="SSF53850">
    <property type="entry name" value="Periplasmic binding protein-like II"/>
    <property type="match status" value="1"/>
</dbReference>
<keyword evidence="3" id="KW-0238">DNA-binding</keyword>
<dbReference type="PANTHER" id="PTHR30419">
    <property type="entry name" value="HTH-TYPE TRANSCRIPTIONAL REGULATOR YBHD"/>
    <property type="match status" value="1"/>
</dbReference>
<dbReference type="InterPro" id="IPR036388">
    <property type="entry name" value="WH-like_DNA-bd_sf"/>
</dbReference>
<dbReference type="InterPro" id="IPR050950">
    <property type="entry name" value="HTH-type_LysR_regulators"/>
</dbReference>
<dbReference type="InterPro" id="IPR005119">
    <property type="entry name" value="LysR_subst-bd"/>
</dbReference>
<dbReference type="InterPro" id="IPR036390">
    <property type="entry name" value="WH_DNA-bd_sf"/>
</dbReference>
<reference evidence="6 7" key="1">
    <citation type="submission" date="2016-10" db="EMBL/GenBank/DDBJ databases">
        <authorList>
            <person name="Varghese N."/>
            <person name="Submissions S."/>
        </authorList>
    </citation>
    <scope>NUCLEOTIDE SEQUENCE [LARGE SCALE GENOMIC DNA]</scope>
    <source>
        <strain evidence="6 7">WCC6</strain>
    </source>
</reference>
<comment type="caution">
    <text evidence="6">The sequence shown here is derived from an EMBL/GenBank/DDBJ whole genome shotgun (WGS) entry which is preliminary data.</text>
</comment>
<feature type="domain" description="HTH lysR-type" evidence="5">
    <location>
        <begin position="7"/>
        <end position="59"/>
    </location>
</feature>
<dbReference type="Proteomes" id="UP000182379">
    <property type="component" value="Unassembled WGS sequence"/>
</dbReference>
<evidence type="ECO:0000256" key="1">
    <source>
        <dbReference type="ARBA" id="ARBA00009437"/>
    </source>
</evidence>
<gene>
    <name evidence="6" type="ORF">SAMN05216495_105105</name>
</gene>
<evidence type="ECO:0000313" key="6">
    <source>
        <dbReference type="EMBL" id="SDW76073.1"/>
    </source>
</evidence>
<dbReference type="GO" id="GO:0003677">
    <property type="term" value="F:DNA binding"/>
    <property type="evidence" value="ECO:0007669"/>
    <property type="project" value="UniProtKB-KW"/>
</dbReference>
<evidence type="ECO:0000313" key="7">
    <source>
        <dbReference type="Proteomes" id="UP000182379"/>
    </source>
</evidence>
<dbReference type="Pfam" id="PF03466">
    <property type="entry name" value="LysR_substrate"/>
    <property type="match status" value="1"/>
</dbReference>
<name>A0A1H2W5Y9_ACIFE</name>
<dbReference type="Gene3D" id="1.10.10.10">
    <property type="entry name" value="Winged helix-like DNA-binding domain superfamily/Winged helix DNA-binding domain"/>
    <property type="match status" value="1"/>
</dbReference>
<dbReference type="PANTHER" id="PTHR30419:SF8">
    <property type="entry name" value="NITROGEN ASSIMILATION TRANSCRIPTIONAL ACTIVATOR-RELATED"/>
    <property type="match status" value="1"/>
</dbReference>
<dbReference type="CDD" id="cd05466">
    <property type="entry name" value="PBP2_LTTR_substrate"/>
    <property type="match status" value="1"/>
</dbReference>
<dbReference type="SUPFAM" id="SSF46785">
    <property type="entry name" value="Winged helix' DNA-binding domain"/>
    <property type="match status" value="1"/>
</dbReference>
<dbReference type="InterPro" id="IPR000847">
    <property type="entry name" value="LysR_HTH_N"/>
</dbReference>
<evidence type="ECO:0000256" key="3">
    <source>
        <dbReference type="ARBA" id="ARBA00023125"/>
    </source>
</evidence>
<dbReference type="Gene3D" id="3.40.190.290">
    <property type="match status" value="1"/>
</dbReference>